<dbReference type="Gene3D" id="3.40.50.360">
    <property type="match status" value="1"/>
</dbReference>
<dbReference type="PANTHER" id="PTHR43278">
    <property type="entry name" value="NAD(P)H-DEPENDENT FMN-CONTAINING OXIDOREDUCTASE YWQN-RELATED"/>
    <property type="match status" value="1"/>
</dbReference>
<evidence type="ECO:0000256" key="3">
    <source>
        <dbReference type="SAM" id="Phobius"/>
    </source>
</evidence>
<feature type="domain" description="NADPH-dependent FMN reductase-like" evidence="4">
    <location>
        <begin position="1"/>
        <end position="89"/>
    </location>
</feature>
<accession>A0ABV4DLF3</accession>
<feature type="transmembrane region" description="Helical" evidence="3">
    <location>
        <begin position="188"/>
        <end position="213"/>
    </location>
</feature>
<evidence type="ECO:0000256" key="1">
    <source>
        <dbReference type="ARBA" id="ARBA00022630"/>
    </source>
</evidence>
<proteinExistence type="predicted"/>
<evidence type="ECO:0000256" key="2">
    <source>
        <dbReference type="ARBA" id="ARBA00022643"/>
    </source>
</evidence>
<feature type="transmembrane region" description="Helical" evidence="3">
    <location>
        <begin position="219"/>
        <end position="244"/>
    </location>
</feature>
<keyword evidence="2" id="KW-0288">FMN</keyword>
<dbReference type="SUPFAM" id="SSF52218">
    <property type="entry name" value="Flavoproteins"/>
    <property type="match status" value="1"/>
</dbReference>
<evidence type="ECO:0000313" key="6">
    <source>
        <dbReference type="Proteomes" id="UP001565236"/>
    </source>
</evidence>
<keyword evidence="3" id="KW-0812">Transmembrane</keyword>
<dbReference type="Pfam" id="PF03358">
    <property type="entry name" value="FMN_red"/>
    <property type="match status" value="1"/>
</dbReference>
<gene>
    <name evidence="5" type="ORF">AALT52_00125</name>
</gene>
<keyword evidence="6" id="KW-1185">Reference proteome</keyword>
<keyword evidence="1" id="KW-0285">Flavoprotein</keyword>
<organism evidence="5 6">
    <name type="scientific">Ligilactobacillus faecis</name>
    <dbReference type="NCBI Taxonomy" id="762833"/>
    <lineage>
        <taxon>Bacteria</taxon>
        <taxon>Bacillati</taxon>
        <taxon>Bacillota</taxon>
        <taxon>Bacilli</taxon>
        <taxon>Lactobacillales</taxon>
        <taxon>Lactobacillaceae</taxon>
        <taxon>Ligilactobacillus</taxon>
    </lineage>
</organism>
<reference evidence="5 6" key="1">
    <citation type="submission" date="2024-03" db="EMBL/GenBank/DDBJ databases">
        <title>Mouse gut bacterial collection (mGBC) of GemPharmatech.</title>
        <authorList>
            <person name="He Y."/>
            <person name="Dong L."/>
            <person name="Wu D."/>
            <person name="Gao X."/>
            <person name="Lin Z."/>
        </authorList>
    </citation>
    <scope>NUCLEOTIDE SEQUENCE [LARGE SCALE GENOMIC DNA]</scope>
    <source>
        <strain evidence="5 6">15-30</strain>
    </source>
</reference>
<dbReference type="PANTHER" id="PTHR43278:SF2">
    <property type="entry name" value="IRON-SULFUR FLAVOPROTEIN"/>
    <property type="match status" value="1"/>
</dbReference>
<name>A0ABV4DLF3_9LACO</name>
<keyword evidence="3" id="KW-0472">Membrane</keyword>
<dbReference type="RefSeq" id="WP_369939600.1">
    <property type="nucleotide sequence ID" value="NZ_JBCLUF010000001.1"/>
</dbReference>
<dbReference type="InterPro" id="IPR029039">
    <property type="entry name" value="Flavoprotein-like_sf"/>
</dbReference>
<dbReference type="InterPro" id="IPR005025">
    <property type="entry name" value="FMN_Rdtase-like_dom"/>
</dbReference>
<dbReference type="EMBL" id="JBCLUF010000001">
    <property type="protein sequence ID" value="MEY8661301.1"/>
    <property type="molecule type" value="Genomic_DNA"/>
</dbReference>
<dbReference type="InterPro" id="IPR051796">
    <property type="entry name" value="ISF_SsuE-like"/>
</dbReference>
<keyword evidence="3" id="KW-1133">Transmembrane helix</keyword>
<dbReference type="Proteomes" id="UP001565236">
    <property type="component" value="Unassembled WGS sequence"/>
</dbReference>
<evidence type="ECO:0000313" key="5">
    <source>
        <dbReference type="EMBL" id="MEY8661301.1"/>
    </source>
</evidence>
<evidence type="ECO:0000259" key="4">
    <source>
        <dbReference type="Pfam" id="PF03358"/>
    </source>
</evidence>
<sequence length="249" mass="28305">MKIIGIVGCYKRDGITGKMLNEVLKGTQQETETIFLLDYDLAPNSKDQQKLLEKLKAADVWILAAPTYFGGLSGIMKSFLDALRAQILRFDKKGDPHPLPTFKDKHYLLLTNCYSKTFENLVTGVTDSALRTMDKVLTTAGLLKLGEAVQTNTYFITELSPKKKAELLKLGQKARNAEKRDDQRMKRYVELFFIVTVMAFITMLIQAGLLHLLGQTLGFWNNFISFVVIFYTLLAVTLHFFTVVKHKRK</sequence>
<comment type="caution">
    <text evidence="5">The sequence shown here is derived from an EMBL/GenBank/DDBJ whole genome shotgun (WGS) entry which is preliminary data.</text>
</comment>
<protein>
    <submittedName>
        <fullName evidence="5">Flavodoxin family protein</fullName>
    </submittedName>
</protein>